<proteinExistence type="predicted"/>
<sequence>MAADGVIQVRGKNYSVYEFTGKVAHSNKQLETVVSGGGGGGATYQGTGGSAPVSIRSTTYTHDDIFLVNTEGQEQVIRLLDWNIATREGHEIQAIWLIKQGKDTGPYIIINNLTTNTVQWSDKKLGELLRLEWWRIFVVPIAILILGGIILGWIVIFAVIAYFYFGVHKPWKDDIQSAKEQLKPFIQSA</sequence>
<dbReference type="AlphaFoldDB" id="A0A1E7R1C0"/>
<dbReference type="OrthoDB" id="7165362at2"/>
<dbReference type="STRING" id="1262585.BJI46_05090"/>
<dbReference type="RefSeq" id="WP_070070688.1">
    <property type="nucleotide sequence ID" value="NZ_MKKK01000056.1"/>
</dbReference>
<accession>A0A1E7R1C0</accession>
<dbReference type="EMBL" id="MKKK01000056">
    <property type="protein sequence ID" value="OEY93117.1"/>
    <property type="molecule type" value="Genomic_DNA"/>
</dbReference>
<evidence type="ECO:0000313" key="3">
    <source>
        <dbReference type="Proteomes" id="UP000185895"/>
    </source>
</evidence>
<dbReference type="Proteomes" id="UP000185895">
    <property type="component" value="Unassembled WGS sequence"/>
</dbReference>
<reference evidence="2 3" key="1">
    <citation type="submission" date="2016-09" db="EMBL/GenBank/DDBJ databases">
        <authorList>
            <person name="Capua I."/>
            <person name="De Benedictis P."/>
            <person name="Joannis T."/>
            <person name="Lombin L.H."/>
            <person name="Cattoli G."/>
        </authorList>
    </citation>
    <scope>NUCLEOTIDE SEQUENCE [LARGE SCALE GENOMIC DNA]</scope>
    <source>
        <strain evidence="2 3">ANC 4671</strain>
    </source>
</reference>
<gene>
    <name evidence="2" type="ORF">BJI46_05090</name>
</gene>
<keyword evidence="1" id="KW-0812">Transmembrane</keyword>
<protein>
    <submittedName>
        <fullName evidence="2">Uncharacterized protein</fullName>
    </submittedName>
</protein>
<comment type="caution">
    <text evidence="2">The sequence shown here is derived from an EMBL/GenBank/DDBJ whole genome shotgun (WGS) entry which is preliminary data.</text>
</comment>
<organism evidence="2 3">
    <name type="scientific">Acinetobacter qingfengensis</name>
    <dbReference type="NCBI Taxonomy" id="1262585"/>
    <lineage>
        <taxon>Bacteria</taxon>
        <taxon>Pseudomonadati</taxon>
        <taxon>Pseudomonadota</taxon>
        <taxon>Gammaproteobacteria</taxon>
        <taxon>Moraxellales</taxon>
        <taxon>Moraxellaceae</taxon>
        <taxon>Acinetobacter</taxon>
    </lineage>
</organism>
<feature type="transmembrane region" description="Helical" evidence="1">
    <location>
        <begin position="133"/>
        <end position="165"/>
    </location>
</feature>
<keyword evidence="1" id="KW-0472">Membrane</keyword>
<keyword evidence="1" id="KW-1133">Transmembrane helix</keyword>
<keyword evidence="3" id="KW-1185">Reference proteome</keyword>
<evidence type="ECO:0000313" key="2">
    <source>
        <dbReference type="EMBL" id="OEY93117.1"/>
    </source>
</evidence>
<name>A0A1E7R1C0_9GAMM</name>
<evidence type="ECO:0000256" key="1">
    <source>
        <dbReference type="SAM" id="Phobius"/>
    </source>
</evidence>